<keyword evidence="3" id="KW-1185">Reference proteome</keyword>
<protein>
    <submittedName>
        <fullName evidence="2">Uncharacterized protein</fullName>
    </submittedName>
</protein>
<dbReference type="Gene3D" id="3.10.310.50">
    <property type="match status" value="2"/>
</dbReference>
<feature type="non-terminal residue" evidence="2">
    <location>
        <position position="1"/>
    </location>
</feature>
<dbReference type="InterPro" id="IPR033438">
    <property type="entry name" value="MOLO1"/>
</dbReference>
<dbReference type="GO" id="GO:0005892">
    <property type="term" value="C:acetylcholine-gated channel complex"/>
    <property type="evidence" value="ECO:0007669"/>
    <property type="project" value="InterPro"/>
</dbReference>
<keyword evidence="1" id="KW-1133">Transmembrane helix</keyword>
<dbReference type="EMBL" id="CAIIXF020000012">
    <property type="protein sequence ID" value="CAH1800897.1"/>
    <property type="molecule type" value="Genomic_DNA"/>
</dbReference>
<keyword evidence="1" id="KW-0812">Transmembrane</keyword>
<evidence type="ECO:0000313" key="2">
    <source>
        <dbReference type="EMBL" id="CAH1800897.1"/>
    </source>
</evidence>
<reference evidence="2" key="1">
    <citation type="submission" date="2022-03" db="EMBL/GenBank/DDBJ databases">
        <authorList>
            <person name="Martin C."/>
        </authorList>
    </citation>
    <scope>NUCLEOTIDE SEQUENCE</scope>
</reference>
<feature type="transmembrane region" description="Helical" evidence="1">
    <location>
        <begin position="404"/>
        <end position="426"/>
    </location>
</feature>
<dbReference type="Proteomes" id="UP000749559">
    <property type="component" value="Unassembled WGS sequence"/>
</dbReference>
<dbReference type="PANTHER" id="PTHR33748:SF5">
    <property type="entry name" value="GROUND-LIKE DOMAIN-CONTAINING PROTEIN"/>
    <property type="match status" value="1"/>
</dbReference>
<gene>
    <name evidence="2" type="ORF">OFUS_LOCUS24734</name>
</gene>
<dbReference type="OrthoDB" id="8062037at2759"/>
<name>A0A8S4Q2F2_OWEFU</name>
<sequence length="526" mass="58575">VIECGRSGRRSYVCDPDRVISENNAVILDMAIEYIRANGTCACRRKKCAKLDLMRGPAISVALLSSLSLSDGLNDTLKNKRLTMETFGNALHKKADWKFGNCKDDITIILSKFDQLIYTVVSERLNTKLKPACIDDVLSSVRPLLSAGAIGKALKETIVSYGRILSYLKEDDKLNSTRNDCLKDKSTLDTKPNHWRDLQPKLKWTKDNFPNPQEEPRRCGRRAPSLLCDPNKLLSEHEAKAVDGAQEDIRIHSSTQCTRNETVNCDEGVQVFIAIIPAIERYSMHDTDRADPWDVFISHIRNTSFEGKYACDDTIGILVSTSDQKMRTSIGESLKTTFTGELLTCINTLAEPLVKKDRYSEAILQVLAAYRDVLISSNYSCVVNTMTTASDIFQSQRMNIFTSWYIAAAASLGGLIVLLTIVGICIRYNRQCRTIKETHFSGYVAAKYKSPAAAAKSSASCEQNIEAPVISVCQANNHIEIEEDSRLEGNRAINEVCNEKMSVEAVVSIELRETESNELQNGDIVV</sequence>
<evidence type="ECO:0000313" key="3">
    <source>
        <dbReference type="Proteomes" id="UP000749559"/>
    </source>
</evidence>
<evidence type="ECO:0000256" key="1">
    <source>
        <dbReference type="SAM" id="Phobius"/>
    </source>
</evidence>
<organism evidence="2 3">
    <name type="scientific">Owenia fusiformis</name>
    <name type="common">Polychaete worm</name>
    <dbReference type="NCBI Taxonomy" id="6347"/>
    <lineage>
        <taxon>Eukaryota</taxon>
        <taxon>Metazoa</taxon>
        <taxon>Spiralia</taxon>
        <taxon>Lophotrochozoa</taxon>
        <taxon>Annelida</taxon>
        <taxon>Polychaeta</taxon>
        <taxon>Sedentaria</taxon>
        <taxon>Canalipalpata</taxon>
        <taxon>Sabellida</taxon>
        <taxon>Oweniida</taxon>
        <taxon>Oweniidae</taxon>
        <taxon>Owenia</taxon>
    </lineage>
</organism>
<comment type="caution">
    <text evidence="2">The sequence shown here is derived from an EMBL/GenBank/DDBJ whole genome shotgun (WGS) entry which is preliminary data.</text>
</comment>
<proteinExistence type="predicted"/>
<dbReference type="PANTHER" id="PTHR33748">
    <property type="entry name" value="PROTEIN CBG04600"/>
    <property type="match status" value="1"/>
</dbReference>
<dbReference type="AlphaFoldDB" id="A0A8S4Q2F2"/>
<keyword evidence="1" id="KW-0472">Membrane</keyword>
<dbReference type="Pfam" id="PF17175">
    <property type="entry name" value="MOLO1"/>
    <property type="match status" value="2"/>
</dbReference>
<accession>A0A8S4Q2F2</accession>